<dbReference type="SUPFAM" id="SSF53822">
    <property type="entry name" value="Periplasmic binding protein-like I"/>
    <property type="match status" value="1"/>
</dbReference>
<sequence length="345" mass="37468">MPRQRTTISDIARAAGVSSGAVSFALNGRPGVSEETRARILRIADEMQWRPNNAARALRDARSDVVGFVIARPARTLGVEPFFAQLISGVQAGLSRSEIALHMLIVEDTEAEIRTYKHWWNEHRVDGWILIDLHENDPRIPVLEAQQMPAILIGGPTEHSNIPAVWTDDREAMMTIMSYLATLGHRRIAHVAGIPGFVHTQRRMAAVQDAIEEFGLESAVSYTTDFSDSQGASITRRILSQRKDRPTAIVYDSDVMAVAGSGVTREMGVSVPDDISIVAFDDSALTSLVYPGITSLTRDTFALGEQVVGALLEIISGKDVALDIAAAAPTLTVRGSTAGPHRHDT</sequence>
<dbReference type="InterPro" id="IPR028082">
    <property type="entry name" value="Peripla_BP_I"/>
</dbReference>
<evidence type="ECO:0000256" key="1">
    <source>
        <dbReference type="ARBA" id="ARBA00023015"/>
    </source>
</evidence>
<evidence type="ECO:0000259" key="4">
    <source>
        <dbReference type="PROSITE" id="PS50932"/>
    </source>
</evidence>
<protein>
    <submittedName>
        <fullName evidence="5">LacI family transcriptional regulator</fullName>
    </submittedName>
</protein>
<keyword evidence="6" id="KW-1185">Reference proteome</keyword>
<dbReference type="RefSeq" id="WP_168152158.1">
    <property type="nucleotide sequence ID" value="NZ_JAAWVT010000005.1"/>
</dbReference>
<dbReference type="Pfam" id="PF13377">
    <property type="entry name" value="Peripla_BP_3"/>
    <property type="match status" value="1"/>
</dbReference>
<evidence type="ECO:0000256" key="2">
    <source>
        <dbReference type="ARBA" id="ARBA00023125"/>
    </source>
</evidence>
<keyword evidence="1" id="KW-0805">Transcription regulation</keyword>
<dbReference type="PANTHER" id="PTHR30146">
    <property type="entry name" value="LACI-RELATED TRANSCRIPTIONAL REPRESSOR"/>
    <property type="match status" value="1"/>
</dbReference>
<dbReference type="CDD" id="cd01392">
    <property type="entry name" value="HTH_LacI"/>
    <property type="match status" value="1"/>
</dbReference>
<proteinExistence type="predicted"/>
<dbReference type="PROSITE" id="PS50932">
    <property type="entry name" value="HTH_LACI_2"/>
    <property type="match status" value="1"/>
</dbReference>
<dbReference type="Gene3D" id="1.10.260.40">
    <property type="entry name" value="lambda repressor-like DNA-binding domains"/>
    <property type="match status" value="1"/>
</dbReference>
<dbReference type="EMBL" id="JAAWVT010000005">
    <property type="protein sequence ID" value="NKG21333.1"/>
    <property type="molecule type" value="Genomic_DNA"/>
</dbReference>
<keyword evidence="3" id="KW-0804">Transcription</keyword>
<dbReference type="PANTHER" id="PTHR30146:SF155">
    <property type="entry name" value="ALANINE RACEMASE"/>
    <property type="match status" value="1"/>
</dbReference>
<dbReference type="InterPro" id="IPR010982">
    <property type="entry name" value="Lambda_DNA-bd_dom_sf"/>
</dbReference>
<dbReference type="PROSITE" id="PS00356">
    <property type="entry name" value="HTH_LACI_1"/>
    <property type="match status" value="1"/>
</dbReference>
<evidence type="ECO:0000313" key="5">
    <source>
        <dbReference type="EMBL" id="NKG21333.1"/>
    </source>
</evidence>
<evidence type="ECO:0000256" key="3">
    <source>
        <dbReference type="ARBA" id="ARBA00023163"/>
    </source>
</evidence>
<gene>
    <name evidence="5" type="ORF">HED64_11535</name>
</gene>
<dbReference type="CDD" id="cd06267">
    <property type="entry name" value="PBP1_LacI_sugar_binding-like"/>
    <property type="match status" value="1"/>
</dbReference>
<dbReference type="Proteomes" id="UP000746595">
    <property type="component" value="Unassembled WGS sequence"/>
</dbReference>
<keyword evidence="2" id="KW-0238">DNA-binding</keyword>
<dbReference type="Pfam" id="PF00356">
    <property type="entry name" value="LacI"/>
    <property type="match status" value="1"/>
</dbReference>
<dbReference type="InterPro" id="IPR000843">
    <property type="entry name" value="HTH_LacI"/>
</dbReference>
<dbReference type="InterPro" id="IPR046335">
    <property type="entry name" value="LacI/GalR-like_sensor"/>
</dbReference>
<evidence type="ECO:0000313" key="6">
    <source>
        <dbReference type="Proteomes" id="UP000746595"/>
    </source>
</evidence>
<dbReference type="Gene3D" id="3.40.50.2300">
    <property type="match status" value="2"/>
</dbReference>
<name>A0ABX1G4Z0_9MICC</name>
<dbReference type="SMART" id="SM00354">
    <property type="entry name" value="HTH_LACI"/>
    <property type="match status" value="1"/>
</dbReference>
<accession>A0ABX1G4Z0</accession>
<dbReference type="SUPFAM" id="SSF47413">
    <property type="entry name" value="lambda repressor-like DNA-binding domains"/>
    <property type="match status" value="1"/>
</dbReference>
<reference evidence="5 6" key="1">
    <citation type="submission" date="2020-04" db="EMBL/GenBank/DDBJ databases">
        <title>Paeniglutamicibacter sp. ANT13_2, a novel actinomycete isolated from sediment in Antarctica.</title>
        <authorList>
            <person name="Sakdapetsiri C."/>
            <person name="Pinyakong O."/>
        </authorList>
    </citation>
    <scope>NUCLEOTIDE SEQUENCE [LARGE SCALE GENOMIC DNA]</scope>
    <source>
        <strain evidence="5 6">ANT13_2</strain>
    </source>
</reference>
<feature type="domain" description="HTH lacI-type" evidence="4">
    <location>
        <begin position="6"/>
        <end position="60"/>
    </location>
</feature>
<organism evidence="5 6">
    <name type="scientific">Paeniglutamicibacter terrestris</name>
    <dbReference type="NCBI Taxonomy" id="2723403"/>
    <lineage>
        <taxon>Bacteria</taxon>
        <taxon>Bacillati</taxon>
        <taxon>Actinomycetota</taxon>
        <taxon>Actinomycetes</taxon>
        <taxon>Micrococcales</taxon>
        <taxon>Micrococcaceae</taxon>
        <taxon>Paeniglutamicibacter</taxon>
    </lineage>
</organism>
<comment type="caution">
    <text evidence="5">The sequence shown here is derived from an EMBL/GenBank/DDBJ whole genome shotgun (WGS) entry which is preliminary data.</text>
</comment>